<dbReference type="Proteomes" id="UP000823775">
    <property type="component" value="Unassembled WGS sequence"/>
</dbReference>
<comment type="caution">
    <text evidence="1">The sequence shown here is derived from an EMBL/GenBank/DDBJ whole genome shotgun (WGS) entry which is preliminary data.</text>
</comment>
<feature type="non-terminal residue" evidence="1">
    <location>
        <position position="54"/>
    </location>
</feature>
<gene>
    <name evidence="1" type="ORF">HAX54_031866</name>
</gene>
<sequence>MSSERASVRPVGGLYKLYQGLVVWSRELSKNLLRIHERLLGLVPSQYESHQGFM</sequence>
<proteinExistence type="predicted"/>
<evidence type="ECO:0000313" key="1">
    <source>
        <dbReference type="EMBL" id="MCD7456470.1"/>
    </source>
</evidence>
<evidence type="ECO:0000313" key="2">
    <source>
        <dbReference type="Proteomes" id="UP000823775"/>
    </source>
</evidence>
<name>A0ABS8SC57_DATST</name>
<accession>A0ABS8SC57</accession>
<organism evidence="1 2">
    <name type="scientific">Datura stramonium</name>
    <name type="common">Jimsonweed</name>
    <name type="synonym">Common thornapple</name>
    <dbReference type="NCBI Taxonomy" id="4076"/>
    <lineage>
        <taxon>Eukaryota</taxon>
        <taxon>Viridiplantae</taxon>
        <taxon>Streptophyta</taxon>
        <taxon>Embryophyta</taxon>
        <taxon>Tracheophyta</taxon>
        <taxon>Spermatophyta</taxon>
        <taxon>Magnoliopsida</taxon>
        <taxon>eudicotyledons</taxon>
        <taxon>Gunneridae</taxon>
        <taxon>Pentapetalae</taxon>
        <taxon>asterids</taxon>
        <taxon>lamiids</taxon>
        <taxon>Solanales</taxon>
        <taxon>Solanaceae</taxon>
        <taxon>Solanoideae</taxon>
        <taxon>Datureae</taxon>
        <taxon>Datura</taxon>
    </lineage>
</organism>
<protein>
    <submittedName>
        <fullName evidence="1">Uncharacterized protein</fullName>
    </submittedName>
</protein>
<reference evidence="1 2" key="1">
    <citation type="journal article" date="2021" name="BMC Genomics">
        <title>Datura genome reveals duplications of psychoactive alkaloid biosynthetic genes and high mutation rate following tissue culture.</title>
        <authorList>
            <person name="Rajewski A."/>
            <person name="Carter-House D."/>
            <person name="Stajich J."/>
            <person name="Litt A."/>
        </authorList>
    </citation>
    <scope>NUCLEOTIDE SEQUENCE [LARGE SCALE GENOMIC DNA]</scope>
    <source>
        <strain evidence="1">AR-01</strain>
    </source>
</reference>
<keyword evidence="2" id="KW-1185">Reference proteome</keyword>
<dbReference type="EMBL" id="JACEIK010000404">
    <property type="protein sequence ID" value="MCD7456470.1"/>
    <property type="molecule type" value="Genomic_DNA"/>
</dbReference>